<gene>
    <name evidence="4" type="ORF">G9C98_003765</name>
</gene>
<dbReference type="GO" id="GO:0005615">
    <property type="term" value="C:extracellular space"/>
    <property type="evidence" value="ECO:0007669"/>
    <property type="project" value="TreeGrafter"/>
</dbReference>
<sequence>MNPSLRRASFLKICHRNDLRLNECVNQSVEALKPYLSGGIPEFDVPPCEPLKIKKLNMHRSAGTVAIKSSNENVVIKGAINFVLKKVNVNLKKDQIQLEIFFPKFSMTSDYKMNGKILMIPIKGEGQLTGNFSDINADIMIQGERYQNSIDNNTYYRVRDVLIDFDVGNASVHLDNLFNGDKTLSSGMNLFLKENWKTITEDIKPGIADNIAELLKKYSEKIFSKYSLDVLLPE</sequence>
<accession>A0A8J5R274</accession>
<evidence type="ECO:0000256" key="1">
    <source>
        <dbReference type="ARBA" id="ARBA00022729"/>
    </source>
</evidence>
<protein>
    <recommendedName>
        <fullName evidence="6">Protein takeout</fullName>
    </recommendedName>
</protein>
<evidence type="ECO:0008006" key="6">
    <source>
        <dbReference type="Google" id="ProtNLM"/>
    </source>
</evidence>
<organism evidence="4 5">
    <name type="scientific">Cotesia typhae</name>
    <dbReference type="NCBI Taxonomy" id="2053667"/>
    <lineage>
        <taxon>Eukaryota</taxon>
        <taxon>Metazoa</taxon>
        <taxon>Ecdysozoa</taxon>
        <taxon>Arthropoda</taxon>
        <taxon>Hexapoda</taxon>
        <taxon>Insecta</taxon>
        <taxon>Pterygota</taxon>
        <taxon>Neoptera</taxon>
        <taxon>Endopterygota</taxon>
        <taxon>Hymenoptera</taxon>
        <taxon>Apocrita</taxon>
        <taxon>Ichneumonoidea</taxon>
        <taxon>Braconidae</taxon>
        <taxon>Microgastrinae</taxon>
        <taxon>Cotesia</taxon>
    </lineage>
</organism>
<comment type="caution">
    <text evidence="4">The sequence shown here is derived from an EMBL/GenBank/DDBJ whole genome shotgun (WGS) entry which is preliminary data.</text>
</comment>
<dbReference type="OrthoDB" id="8174700at2759"/>
<evidence type="ECO:0000313" key="4">
    <source>
        <dbReference type="EMBL" id="KAG8036443.1"/>
    </source>
</evidence>
<comment type="similarity">
    <text evidence="3">Belongs to the TO family.</text>
</comment>
<dbReference type="FunFam" id="3.15.10.30:FF:000001">
    <property type="entry name" value="Takeout-like protein 1"/>
    <property type="match status" value="1"/>
</dbReference>
<reference evidence="4" key="1">
    <citation type="submission" date="2020-03" db="EMBL/GenBank/DDBJ databases">
        <authorList>
            <person name="Chebbi M.A."/>
            <person name="Drezen J.M."/>
        </authorList>
    </citation>
    <scope>NUCLEOTIDE SEQUENCE</scope>
    <source>
        <tissue evidence="4">Whole body</tissue>
    </source>
</reference>
<dbReference type="InterPro" id="IPR010562">
    <property type="entry name" value="Haemolymph_juvenile_hormone-bd"/>
</dbReference>
<reference evidence="4" key="2">
    <citation type="submission" date="2021-04" db="EMBL/GenBank/DDBJ databases">
        <title>Genome-wide patterns of bracovirus chromosomal integration into multiple host tissues during parasitism.</title>
        <authorList>
            <person name="Chebbi M.A.C."/>
        </authorList>
    </citation>
    <scope>NUCLEOTIDE SEQUENCE</scope>
    <source>
        <tissue evidence="4">Whole body</tissue>
    </source>
</reference>
<dbReference type="Pfam" id="PF06585">
    <property type="entry name" value="JHBP"/>
    <property type="match status" value="1"/>
</dbReference>
<dbReference type="EMBL" id="JAAOIC020000048">
    <property type="protein sequence ID" value="KAG8036443.1"/>
    <property type="molecule type" value="Genomic_DNA"/>
</dbReference>
<dbReference type="GO" id="GO:0007623">
    <property type="term" value="P:circadian rhythm"/>
    <property type="evidence" value="ECO:0007669"/>
    <property type="project" value="UniProtKB-ARBA"/>
</dbReference>
<evidence type="ECO:0000256" key="2">
    <source>
        <dbReference type="ARBA" id="ARBA00023108"/>
    </source>
</evidence>
<evidence type="ECO:0000256" key="3">
    <source>
        <dbReference type="ARBA" id="ARBA00060902"/>
    </source>
</evidence>
<keyword evidence="2" id="KW-0090">Biological rhythms</keyword>
<dbReference type="Proteomes" id="UP000729913">
    <property type="component" value="Unassembled WGS sequence"/>
</dbReference>
<name>A0A8J5R274_9HYME</name>
<proteinExistence type="inferred from homology"/>
<evidence type="ECO:0000313" key="5">
    <source>
        <dbReference type="Proteomes" id="UP000729913"/>
    </source>
</evidence>
<keyword evidence="1" id="KW-0732">Signal</keyword>
<dbReference type="AlphaFoldDB" id="A0A8J5R274"/>
<dbReference type="PANTHER" id="PTHR11008">
    <property type="entry name" value="PROTEIN TAKEOUT-LIKE PROTEIN"/>
    <property type="match status" value="1"/>
</dbReference>
<dbReference type="PANTHER" id="PTHR11008:SF39">
    <property type="entry name" value="CIRCADIAN CLOCK-CONTROLLED PROTEIN-LIKE PROTEIN"/>
    <property type="match status" value="1"/>
</dbReference>
<dbReference type="SMART" id="SM00700">
    <property type="entry name" value="JHBP"/>
    <property type="match status" value="1"/>
</dbReference>
<keyword evidence="5" id="KW-1185">Reference proteome</keyword>